<keyword evidence="6 8" id="KW-0472">Membrane</keyword>
<comment type="pathway">
    <text evidence="2">Carotenoid biosynthesis.</text>
</comment>
<dbReference type="GO" id="GO:0016117">
    <property type="term" value="P:carotenoid biosynthetic process"/>
    <property type="evidence" value="ECO:0007669"/>
    <property type="project" value="UniProtKB-KW"/>
</dbReference>
<feature type="transmembrane region" description="Helical" evidence="8">
    <location>
        <begin position="95"/>
        <end position="112"/>
    </location>
</feature>
<keyword evidence="3 8" id="KW-0812">Transmembrane</keyword>
<proteinExistence type="predicted"/>
<evidence type="ECO:0000256" key="1">
    <source>
        <dbReference type="ARBA" id="ARBA00004141"/>
    </source>
</evidence>
<dbReference type="GO" id="GO:0016872">
    <property type="term" value="F:intramolecular lyase activity"/>
    <property type="evidence" value="ECO:0007669"/>
    <property type="project" value="InterPro"/>
</dbReference>
<feature type="transmembrane region" description="Helical" evidence="8">
    <location>
        <begin position="6"/>
        <end position="27"/>
    </location>
</feature>
<protein>
    <submittedName>
        <fullName evidence="10">Unannotated protein</fullName>
    </submittedName>
</protein>
<feature type="domain" description="Lycopene cyclase" evidence="9">
    <location>
        <begin position="46"/>
        <end position="107"/>
    </location>
</feature>
<dbReference type="InterPro" id="IPR017825">
    <property type="entry name" value="Lycopene_cyclase_dom"/>
</dbReference>
<evidence type="ECO:0000256" key="5">
    <source>
        <dbReference type="ARBA" id="ARBA00022989"/>
    </source>
</evidence>
<evidence type="ECO:0000256" key="3">
    <source>
        <dbReference type="ARBA" id="ARBA00022692"/>
    </source>
</evidence>
<evidence type="ECO:0000259" key="9">
    <source>
        <dbReference type="Pfam" id="PF18916"/>
    </source>
</evidence>
<dbReference type="AlphaFoldDB" id="A0A6J7F1H6"/>
<keyword evidence="4" id="KW-0125">Carotenoid biosynthesis</keyword>
<dbReference type="Pfam" id="PF18916">
    <property type="entry name" value="Lycopene_cyc"/>
    <property type="match status" value="1"/>
</dbReference>
<evidence type="ECO:0000256" key="4">
    <source>
        <dbReference type="ARBA" id="ARBA00022746"/>
    </source>
</evidence>
<dbReference type="GO" id="GO:0016120">
    <property type="term" value="P:carotene biosynthetic process"/>
    <property type="evidence" value="ECO:0007669"/>
    <property type="project" value="UniProtKB-ARBA"/>
</dbReference>
<evidence type="ECO:0000256" key="7">
    <source>
        <dbReference type="ARBA" id="ARBA00023235"/>
    </source>
</evidence>
<dbReference type="GO" id="GO:0045436">
    <property type="term" value="F:lycopene beta cyclase activity"/>
    <property type="evidence" value="ECO:0007669"/>
    <property type="project" value="UniProtKB-ARBA"/>
</dbReference>
<accession>A0A6J7F1H6</accession>
<gene>
    <name evidence="10" type="ORF">UFOPK3516_00048</name>
</gene>
<organism evidence="10">
    <name type="scientific">freshwater metagenome</name>
    <dbReference type="NCBI Taxonomy" id="449393"/>
    <lineage>
        <taxon>unclassified sequences</taxon>
        <taxon>metagenomes</taxon>
        <taxon>ecological metagenomes</taxon>
    </lineage>
</organism>
<evidence type="ECO:0000256" key="6">
    <source>
        <dbReference type="ARBA" id="ARBA00023136"/>
    </source>
</evidence>
<dbReference type="GO" id="GO:0016020">
    <property type="term" value="C:membrane"/>
    <property type="evidence" value="ECO:0007669"/>
    <property type="project" value="UniProtKB-SubCell"/>
</dbReference>
<keyword evidence="5 8" id="KW-1133">Transmembrane helix</keyword>
<evidence type="ECO:0000256" key="8">
    <source>
        <dbReference type="SAM" id="Phobius"/>
    </source>
</evidence>
<feature type="transmembrane region" description="Helical" evidence="8">
    <location>
        <begin position="48"/>
        <end position="75"/>
    </location>
</feature>
<reference evidence="10" key="1">
    <citation type="submission" date="2020-05" db="EMBL/GenBank/DDBJ databases">
        <authorList>
            <person name="Chiriac C."/>
            <person name="Salcher M."/>
            <person name="Ghai R."/>
            <person name="Kavagutti S V."/>
        </authorList>
    </citation>
    <scope>NUCLEOTIDE SEQUENCE</scope>
</reference>
<comment type="subcellular location">
    <subcellularLocation>
        <location evidence="1">Membrane</location>
        <topology evidence="1">Multi-pass membrane protein</topology>
    </subcellularLocation>
</comment>
<evidence type="ECO:0000313" key="10">
    <source>
        <dbReference type="EMBL" id="CAB4887548.1"/>
    </source>
</evidence>
<name>A0A6J7F1H6_9ZZZZ</name>
<evidence type="ECO:0000256" key="2">
    <source>
        <dbReference type="ARBA" id="ARBA00004829"/>
    </source>
</evidence>
<keyword evidence="7" id="KW-0413">Isomerase</keyword>
<dbReference type="EMBL" id="CAFBMB010000002">
    <property type="protein sequence ID" value="CAB4887548.1"/>
    <property type="molecule type" value="Genomic_DNA"/>
</dbReference>
<dbReference type="NCBIfam" id="TIGR03462">
    <property type="entry name" value="CarR_dom_SF"/>
    <property type="match status" value="1"/>
</dbReference>
<sequence>MTYVWLNASFLAAVLVFWVAAMALHGRRARRRIASGEVTATPRPGRRLAAVFITLAVLLVLTGIFDNIIVGLGIVSYDETKILGVLVGVAPIEDFAYAIAAVFVLPALWLVLPARRPR</sequence>